<proteinExistence type="predicted"/>
<sequence length="70" mass="8150">MFKGHAFRNLETTPLFPTWPASVALLALRGYCQENTATDSSTLYIQMKIRLHYNSRNPKTVRLISRRRNP</sequence>
<evidence type="ECO:0000313" key="1">
    <source>
        <dbReference type="EMBL" id="MPC11328.1"/>
    </source>
</evidence>
<dbReference type="EMBL" id="VSRR010000158">
    <property type="protein sequence ID" value="MPC11328.1"/>
    <property type="molecule type" value="Genomic_DNA"/>
</dbReference>
<accession>A0A5B7CQ65</accession>
<protein>
    <submittedName>
        <fullName evidence="1">Uncharacterized protein</fullName>
    </submittedName>
</protein>
<comment type="caution">
    <text evidence="1">The sequence shown here is derived from an EMBL/GenBank/DDBJ whole genome shotgun (WGS) entry which is preliminary data.</text>
</comment>
<keyword evidence="2" id="KW-1185">Reference proteome</keyword>
<gene>
    <name evidence="1" type="ORF">E2C01_003991</name>
</gene>
<dbReference type="AlphaFoldDB" id="A0A5B7CQ65"/>
<evidence type="ECO:0000313" key="2">
    <source>
        <dbReference type="Proteomes" id="UP000324222"/>
    </source>
</evidence>
<name>A0A5B7CQ65_PORTR</name>
<organism evidence="1 2">
    <name type="scientific">Portunus trituberculatus</name>
    <name type="common">Swimming crab</name>
    <name type="synonym">Neptunus trituberculatus</name>
    <dbReference type="NCBI Taxonomy" id="210409"/>
    <lineage>
        <taxon>Eukaryota</taxon>
        <taxon>Metazoa</taxon>
        <taxon>Ecdysozoa</taxon>
        <taxon>Arthropoda</taxon>
        <taxon>Crustacea</taxon>
        <taxon>Multicrustacea</taxon>
        <taxon>Malacostraca</taxon>
        <taxon>Eumalacostraca</taxon>
        <taxon>Eucarida</taxon>
        <taxon>Decapoda</taxon>
        <taxon>Pleocyemata</taxon>
        <taxon>Brachyura</taxon>
        <taxon>Eubrachyura</taxon>
        <taxon>Portunoidea</taxon>
        <taxon>Portunidae</taxon>
        <taxon>Portuninae</taxon>
        <taxon>Portunus</taxon>
    </lineage>
</organism>
<dbReference type="Proteomes" id="UP000324222">
    <property type="component" value="Unassembled WGS sequence"/>
</dbReference>
<reference evidence="1 2" key="1">
    <citation type="submission" date="2019-05" db="EMBL/GenBank/DDBJ databases">
        <title>Another draft genome of Portunus trituberculatus and its Hox gene families provides insights of decapod evolution.</title>
        <authorList>
            <person name="Jeong J.-H."/>
            <person name="Song I."/>
            <person name="Kim S."/>
            <person name="Choi T."/>
            <person name="Kim D."/>
            <person name="Ryu S."/>
            <person name="Kim W."/>
        </authorList>
    </citation>
    <scope>NUCLEOTIDE SEQUENCE [LARGE SCALE GENOMIC DNA]</scope>
    <source>
        <tissue evidence="1">Muscle</tissue>
    </source>
</reference>